<evidence type="ECO:0000259" key="3">
    <source>
        <dbReference type="PROSITE" id="PS50977"/>
    </source>
</evidence>
<evidence type="ECO:0000313" key="5">
    <source>
        <dbReference type="EMBL" id="OVZ77104.1"/>
    </source>
</evidence>
<keyword evidence="7" id="KW-1185">Reference proteome</keyword>
<dbReference type="AlphaFoldDB" id="A0A0T9KNP7"/>
<dbReference type="PROSITE" id="PS50977">
    <property type="entry name" value="HTH_TETR_2"/>
    <property type="match status" value="1"/>
</dbReference>
<organism evidence="4 6">
    <name type="scientific">Yersinia kristensenii</name>
    <dbReference type="NCBI Taxonomy" id="28152"/>
    <lineage>
        <taxon>Bacteria</taxon>
        <taxon>Pseudomonadati</taxon>
        <taxon>Pseudomonadota</taxon>
        <taxon>Gammaproteobacteria</taxon>
        <taxon>Enterobacterales</taxon>
        <taxon>Yersiniaceae</taxon>
        <taxon>Yersinia</taxon>
    </lineage>
</organism>
<evidence type="ECO:0000256" key="2">
    <source>
        <dbReference type="PROSITE-ProRule" id="PRU00335"/>
    </source>
</evidence>
<feature type="domain" description="HTH tetR-type" evidence="3">
    <location>
        <begin position="7"/>
        <end position="66"/>
    </location>
</feature>
<protein>
    <submittedName>
        <fullName evidence="4">HTH-type transcriptional repressor Bm3R1</fullName>
    </submittedName>
    <submittedName>
        <fullName evidence="5">TetR family transcriptional regulator</fullName>
    </submittedName>
</protein>
<name>A0A0T9KNP7_YERKR</name>
<dbReference type="Proteomes" id="UP000195840">
    <property type="component" value="Unassembled WGS sequence"/>
</dbReference>
<accession>A0A0T9KNP7</accession>
<evidence type="ECO:0000313" key="7">
    <source>
        <dbReference type="Proteomes" id="UP000195840"/>
    </source>
</evidence>
<evidence type="ECO:0000256" key="1">
    <source>
        <dbReference type="ARBA" id="ARBA00023125"/>
    </source>
</evidence>
<dbReference type="RefSeq" id="WP_050095490.1">
    <property type="nucleotide sequence ID" value="NZ_CABHXV010000009.1"/>
</dbReference>
<dbReference type="Gene3D" id="1.10.357.10">
    <property type="entry name" value="Tetracycline Repressor, domain 2"/>
    <property type="match status" value="1"/>
</dbReference>
<proteinExistence type="predicted"/>
<keyword evidence="1 2" id="KW-0238">DNA-binding</keyword>
<dbReference type="SUPFAM" id="SSF46689">
    <property type="entry name" value="Homeodomain-like"/>
    <property type="match status" value="1"/>
</dbReference>
<reference evidence="5 7" key="2">
    <citation type="submission" date="2017-05" db="EMBL/GenBank/DDBJ databases">
        <title>Whole genome sequencing of Yersinia kristensenii.</title>
        <authorList>
            <person name="Campioni F."/>
        </authorList>
    </citation>
    <scope>NUCLEOTIDE SEQUENCE [LARGE SCALE GENOMIC DNA]</scope>
    <source>
        <strain evidence="5 7">CFSAN060538</strain>
    </source>
</reference>
<dbReference type="Pfam" id="PF00440">
    <property type="entry name" value="TetR_N"/>
    <property type="match status" value="1"/>
</dbReference>
<sequence length="186" mass="20448">MARPLSEEKRKAILTSAVGVISTQGLNATTALIAKEAGISAGSLFTYFPSKDELLNQLYLALKQEVASEIMCNFPLNASVEDRAHHIWQSYVFWAFSHVDKRRTLQQLAVSHLITDETRNKSAALLADVNALLNELEQEDAGISAHFVAAIMTALADTTVDFMLAEPARSSEHAAVGFKLFWRAMP</sequence>
<dbReference type="PANTHER" id="PTHR30055:SF222">
    <property type="entry name" value="REGULATORY PROTEIN"/>
    <property type="match status" value="1"/>
</dbReference>
<dbReference type="PROSITE" id="PS01081">
    <property type="entry name" value="HTH_TETR_1"/>
    <property type="match status" value="1"/>
</dbReference>
<dbReference type="InterPro" id="IPR001647">
    <property type="entry name" value="HTH_TetR"/>
</dbReference>
<gene>
    <name evidence="4" type="primary">bm3R1</name>
    <name evidence="5" type="ORF">CBW52_21105</name>
    <name evidence="4" type="ORF">ERS008491_00553</name>
</gene>
<dbReference type="InterPro" id="IPR009057">
    <property type="entry name" value="Homeodomain-like_sf"/>
</dbReference>
<dbReference type="InterPro" id="IPR050109">
    <property type="entry name" value="HTH-type_TetR-like_transc_reg"/>
</dbReference>
<dbReference type="PRINTS" id="PR00455">
    <property type="entry name" value="HTHTETR"/>
</dbReference>
<dbReference type="EMBL" id="CPYI01000002">
    <property type="protein sequence ID" value="CNE16398.1"/>
    <property type="molecule type" value="Genomic_DNA"/>
</dbReference>
<dbReference type="Proteomes" id="UP000045824">
    <property type="component" value="Unassembled WGS sequence"/>
</dbReference>
<dbReference type="EMBL" id="NHOG01000030">
    <property type="protein sequence ID" value="OVZ77104.1"/>
    <property type="molecule type" value="Genomic_DNA"/>
</dbReference>
<evidence type="ECO:0000313" key="6">
    <source>
        <dbReference type="Proteomes" id="UP000045824"/>
    </source>
</evidence>
<dbReference type="PANTHER" id="PTHR30055">
    <property type="entry name" value="HTH-TYPE TRANSCRIPTIONAL REGULATOR RUTR"/>
    <property type="match status" value="1"/>
</dbReference>
<evidence type="ECO:0000313" key="4">
    <source>
        <dbReference type="EMBL" id="CNE16398.1"/>
    </source>
</evidence>
<reference evidence="4 6" key="1">
    <citation type="submission" date="2015-03" db="EMBL/GenBank/DDBJ databases">
        <authorList>
            <person name="Murphy D."/>
        </authorList>
    </citation>
    <scope>NUCLEOTIDE SEQUENCE [LARGE SCALE GENOMIC DNA]</scope>
    <source>
        <strain evidence="4 6">FCF326</strain>
    </source>
</reference>
<feature type="DNA-binding region" description="H-T-H motif" evidence="2">
    <location>
        <begin position="29"/>
        <end position="48"/>
    </location>
</feature>
<dbReference type="GO" id="GO:0003677">
    <property type="term" value="F:DNA binding"/>
    <property type="evidence" value="ECO:0007669"/>
    <property type="project" value="UniProtKB-UniRule"/>
</dbReference>
<dbReference type="InterPro" id="IPR023772">
    <property type="entry name" value="DNA-bd_HTH_TetR-type_CS"/>
</dbReference>